<evidence type="ECO:0000313" key="5">
    <source>
        <dbReference type="EMBL" id="POB00218.1"/>
    </source>
</evidence>
<keyword evidence="5" id="KW-0645">Protease</keyword>
<evidence type="ECO:0000259" key="4">
    <source>
        <dbReference type="Pfam" id="PF01551"/>
    </source>
</evidence>
<dbReference type="PANTHER" id="PTHR21666:SF294">
    <property type="entry name" value="PEPTIDASE M23"/>
    <property type="match status" value="1"/>
</dbReference>
<dbReference type="Gene3D" id="2.70.70.10">
    <property type="entry name" value="Glucose Permease (Domain IIA)"/>
    <property type="match status" value="1"/>
</dbReference>
<sequence>MKPFISIVSLISLLAAGAAMAAQATHDDSLRLTASRALRQTQPPASGSQMETLVETHHETPDRRWVLGSATQPLPVQMTGADRVPVSRLFLARRQAEGWQLALDDDPRFAELLEQSPAGWLSDAEKRAWRSQLAASKRLAPENTGLGLPWRAGAAWNMTGGPHGYSGESQPYDSIDFAGGDGKVLAPQAGVIYKSCVRNGSALVKLVHDNGYSTTYYHMINLTSAPDGQRLDKGAYLGTIGNGLPCGGSTTGPHVHFSLIYQGQAEPVNRKRLGGWQFFAGNRAYQGYAQRDGSRVNVGGRLVHYHDGAEPAPPSQPPAGLSGVATPKAGNSHVNLRISPSLSAQIGGKAKRGESVALVCHVRAEPVEGVWGRTDIWNQTSAGLWVSDGFVDTGSNQAVAPLCPASQRPW</sequence>
<keyword evidence="6" id="KW-1185">Reference proteome</keyword>
<protein>
    <submittedName>
        <fullName evidence="5">LasA protease</fullName>
    </submittedName>
</protein>
<dbReference type="CDD" id="cd12797">
    <property type="entry name" value="M23_peptidase"/>
    <property type="match status" value="1"/>
</dbReference>
<feature type="active site" description="Proton donor/acceptor" evidence="1">
    <location>
        <position position="254"/>
    </location>
</feature>
<accession>A0A2K4MT64</accession>
<dbReference type="RefSeq" id="WP_103317174.1">
    <property type="nucleotide sequence ID" value="NZ_PPTF01000010.1"/>
</dbReference>
<dbReference type="GO" id="GO:0004222">
    <property type="term" value="F:metalloendopeptidase activity"/>
    <property type="evidence" value="ECO:0007669"/>
    <property type="project" value="InterPro"/>
</dbReference>
<evidence type="ECO:0000256" key="3">
    <source>
        <dbReference type="SAM" id="SignalP"/>
    </source>
</evidence>
<evidence type="ECO:0000313" key="6">
    <source>
        <dbReference type="Proteomes" id="UP000236416"/>
    </source>
</evidence>
<dbReference type="GO" id="GO:0006508">
    <property type="term" value="P:proteolysis"/>
    <property type="evidence" value="ECO:0007669"/>
    <property type="project" value="UniProtKB-KW"/>
</dbReference>
<dbReference type="Proteomes" id="UP000236416">
    <property type="component" value="Unassembled WGS sequence"/>
</dbReference>
<dbReference type="GO" id="GO:0046872">
    <property type="term" value="F:metal ion binding"/>
    <property type="evidence" value="ECO:0007669"/>
    <property type="project" value="UniProtKB-KW"/>
</dbReference>
<feature type="chain" id="PRO_5014439316" evidence="3">
    <location>
        <begin position="22"/>
        <end position="410"/>
    </location>
</feature>
<keyword evidence="2" id="KW-0479">Metal-binding</keyword>
<keyword evidence="3" id="KW-0732">Signal</keyword>
<dbReference type="PANTHER" id="PTHR21666">
    <property type="entry name" value="PEPTIDASE-RELATED"/>
    <property type="match status" value="1"/>
</dbReference>
<comment type="caution">
    <text evidence="5">The sequence shown here is derived from an EMBL/GenBank/DDBJ whole genome shotgun (WGS) entry which is preliminary data.</text>
</comment>
<keyword evidence="5" id="KW-0378">Hydrolase</keyword>
<feature type="binding site" evidence="2">
    <location>
        <position position="176"/>
    </location>
    <ligand>
        <name>Zn(2+)</name>
        <dbReference type="ChEBI" id="CHEBI:29105"/>
    </ligand>
</feature>
<dbReference type="SUPFAM" id="SSF51261">
    <property type="entry name" value="Duplicated hybrid motif"/>
    <property type="match status" value="1"/>
</dbReference>
<dbReference type="PRINTS" id="PR00933">
    <property type="entry name" value="BLYTICPTASE"/>
</dbReference>
<evidence type="ECO:0000256" key="2">
    <source>
        <dbReference type="PIRSR" id="PIRSR600841-2"/>
    </source>
</evidence>
<dbReference type="InterPro" id="IPR000841">
    <property type="entry name" value="Pept_M23A_Blytic"/>
</dbReference>
<dbReference type="InterPro" id="IPR011055">
    <property type="entry name" value="Dup_hybrid_motif"/>
</dbReference>
<proteinExistence type="predicted"/>
<dbReference type="EMBL" id="PPTF01000010">
    <property type="protein sequence ID" value="POB00218.1"/>
    <property type="molecule type" value="Genomic_DNA"/>
</dbReference>
<feature type="binding site" evidence="2">
    <location>
        <position position="256"/>
    </location>
    <ligand>
        <name>Zn(2+)</name>
        <dbReference type="ChEBI" id="CHEBI:29105"/>
    </ligand>
</feature>
<gene>
    <name evidence="5" type="ORF">C2134_02135</name>
</gene>
<organism evidence="5 6">
    <name type="scientific">Chromobacterium sinusclupearum</name>
    <dbReference type="NCBI Taxonomy" id="2077146"/>
    <lineage>
        <taxon>Bacteria</taxon>
        <taxon>Pseudomonadati</taxon>
        <taxon>Pseudomonadota</taxon>
        <taxon>Betaproteobacteria</taxon>
        <taxon>Neisseriales</taxon>
        <taxon>Chromobacteriaceae</taxon>
        <taxon>Chromobacterium</taxon>
    </lineage>
</organism>
<dbReference type="InterPro" id="IPR050570">
    <property type="entry name" value="Cell_wall_metabolism_enzyme"/>
</dbReference>
<feature type="signal peptide" evidence="3">
    <location>
        <begin position="1"/>
        <end position="21"/>
    </location>
</feature>
<feature type="domain" description="M23ase beta-sheet core" evidence="4">
    <location>
        <begin position="173"/>
        <end position="265"/>
    </location>
</feature>
<name>A0A2K4MT64_9NEIS</name>
<feature type="binding site" evidence="2">
    <location>
        <position position="163"/>
    </location>
    <ligand>
        <name>Zn(2+)</name>
        <dbReference type="ChEBI" id="CHEBI:29105"/>
    </ligand>
</feature>
<feature type="active site" description="Proton donor/acceptor" evidence="1">
    <location>
        <position position="218"/>
    </location>
</feature>
<dbReference type="Pfam" id="PF01551">
    <property type="entry name" value="Peptidase_M23"/>
    <property type="match status" value="1"/>
</dbReference>
<reference evidence="5 6" key="1">
    <citation type="submission" date="2018-01" db="EMBL/GenBank/DDBJ databases">
        <title>Genomic Sequence of Chromobacterium MWU13-2610 from wild cranberry bogs within the Cape Cod National Seashore.</title>
        <authorList>
            <person name="O'Hara-Hanley K."/>
            <person name="Soby S."/>
            <person name="Harrison A."/>
        </authorList>
    </citation>
    <scope>NUCLEOTIDE SEQUENCE [LARGE SCALE GENOMIC DNA]</scope>
    <source>
        <strain evidence="5 6">MWU13-2610</strain>
    </source>
</reference>
<evidence type="ECO:0000256" key="1">
    <source>
        <dbReference type="PIRSR" id="PIRSR600841-1"/>
    </source>
</evidence>
<dbReference type="AlphaFoldDB" id="A0A2K4MT64"/>
<keyword evidence="2" id="KW-0862">Zinc</keyword>
<dbReference type="InterPro" id="IPR016047">
    <property type="entry name" value="M23ase_b-sheet_dom"/>
</dbReference>
<comment type="cofactor">
    <cofactor evidence="2">
        <name>Zn(2+)</name>
        <dbReference type="ChEBI" id="CHEBI:29105"/>
    </cofactor>
    <text evidence="2">Binds 1 zinc ion per subunit.</text>
</comment>